<reference evidence="1" key="1">
    <citation type="journal article" date="2023" name="G3 (Bethesda)">
        <title>A reference genome for the long-term kleptoplast-retaining sea slug Elysia crispata morphotype clarki.</title>
        <authorList>
            <person name="Eastman K.E."/>
            <person name="Pendleton A.L."/>
            <person name="Shaikh M.A."/>
            <person name="Suttiyut T."/>
            <person name="Ogas R."/>
            <person name="Tomko P."/>
            <person name="Gavelis G."/>
            <person name="Widhalm J.R."/>
            <person name="Wisecaver J.H."/>
        </authorList>
    </citation>
    <scope>NUCLEOTIDE SEQUENCE</scope>
    <source>
        <strain evidence="1">ECLA1</strain>
    </source>
</reference>
<sequence>MLKEEIGRWEETENDVERIINILYSLILCIGKFRSPGEDDSILGSPTLPPKSAEIMFSLAVVGVFIYRLLNRVL</sequence>
<protein>
    <submittedName>
        <fullName evidence="1">Uncharacterized protein</fullName>
    </submittedName>
</protein>
<organism evidence="1 2">
    <name type="scientific">Elysia crispata</name>
    <name type="common">lettuce slug</name>
    <dbReference type="NCBI Taxonomy" id="231223"/>
    <lineage>
        <taxon>Eukaryota</taxon>
        <taxon>Metazoa</taxon>
        <taxon>Spiralia</taxon>
        <taxon>Lophotrochozoa</taxon>
        <taxon>Mollusca</taxon>
        <taxon>Gastropoda</taxon>
        <taxon>Heterobranchia</taxon>
        <taxon>Euthyneura</taxon>
        <taxon>Panpulmonata</taxon>
        <taxon>Sacoglossa</taxon>
        <taxon>Placobranchoidea</taxon>
        <taxon>Plakobranchidae</taxon>
        <taxon>Elysia</taxon>
    </lineage>
</organism>
<dbReference type="EMBL" id="JAWDGP010003645">
    <property type="protein sequence ID" value="KAK3772239.1"/>
    <property type="molecule type" value="Genomic_DNA"/>
</dbReference>
<dbReference type="AlphaFoldDB" id="A0AAE0ZML9"/>
<gene>
    <name evidence="1" type="ORF">RRG08_046825</name>
</gene>
<proteinExistence type="predicted"/>
<comment type="caution">
    <text evidence="1">The sequence shown here is derived from an EMBL/GenBank/DDBJ whole genome shotgun (WGS) entry which is preliminary data.</text>
</comment>
<accession>A0AAE0ZML9</accession>
<evidence type="ECO:0000313" key="1">
    <source>
        <dbReference type="EMBL" id="KAK3772239.1"/>
    </source>
</evidence>
<name>A0AAE0ZML9_9GAST</name>
<keyword evidence="2" id="KW-1185">Reference proteome</keyword>
<evidence type="ECO:0000313" key="2">
    <source>
        <dbReference type="Proteomes" id="UP001283361"/>
    </source>
</evidence>
<dbReference type="Proteomes" id="UP001283361">
    <property type="component" value="Unassembled WGS sequence"/>
</dbReference>